<keyword evidence="3" id="KW-1185">Reference proteome</keyword>
<sequence length="83" mass="9808">MDTFLKIFTLIWIIFLYALVVYRTFISKSDKRHTRENVGLILLVFILITISSNPLNEYLKIGCYLVGLILMIFTLRKRVRSHT</sequence>
<keyword evidence="1" id="KW-0472">Membrane</keyword>
<comment type="caution">
    <text evidence="2">The sequence shown here is derived from an EMBL/GenBank/DDBJ whole genome shotgun (WGS) entry which is preliminary data.</text>
</comment>
<keyword evidence="1" id="KW-0812">Transmembrane</keyword>
<organism evidence="2 3">
    <name type="scientific">Paenibacillus qinlingensis</name>
    <dbReference type="NCBI Taxonomy" id="1837343"/>
    <lineage>
        <taxon>Bacteria</taxon>
        <taxon>Bacillati</taxon>
        <taxon>Bacillota</taxon>
        <taxon>Bacilli</taxon>
        <taxon>Bacillales</taxon>
        <taxon>Paenibacillaceae</taxon>
        <taxon>Paenibacillus</taxon>
    </lineage>
</organism>
<feature type="transmembrane region" description="Helical" evidence="1">
    <location>
        <begin position="37"/>
        <end position="52"/>
    </location>
</feature>
<dbReference type="Proteomes" id="UP001267290">
    <property type="component" value="Unassembled WGS sequence"/>
</dbReference>
<feature type="transmembrane region" description="Helical" evidence="1">
    <location>
        <begin position="58"/>
        <end position="75"/>
    </location>
</feature>
<feature type="transmembrane region" description="Helical" evidence="1">
    <location>
        <begin position="6"/>
        <end position="25"/>
    </location>
</feature>
<reference evidence="2 3" key="1">
    <citation type="submission" date="2023-07" db="EMBL/GenBank/DDBJ databases">
        <title>Sorghum-associated microbial communities from plants grown in Nebraska, USA.</title>
        <authorList>
            <person name="Schachtman D."/>
        </authorList>
    </citation>
    <scope>NUCLEOTIDE SEQUENCE [LARGE SCALE GENOMIC DNA]</scope>
    <source>
        <strain evidence="2 3">CC258</strain>
    </source>
</reference>
<dbReference type="EMBL" id="JAVDSB010000022">
    <property type="protein sequence ID" value="MDR6555004.1"/>
    <property type="molecule type" value="Genomic_DNA"/>
</dbReference>
<gene>
    <name evidence="2" type="ORF">J2736_006247</name>
</gene>
<evidence type="ECO:0000313" key="2">
    <source>
        <dbReference type="EMBL" id="MDR6555004.1"/>
    </source>
</evidence>
<evidence type="ECO:0000313" key="3">
    <source>
        <dbReference type="Proteomes" id="UP001267290"/>
    </source>
</evidence>
<keyword evidence="1" id="KW-1133">Transmembrane helix</keyword>
<evidence type="ECO:0000256" key="1">
    <source>
        <dbReference type="SAM" id="Phobius"/>
    </source>
</evidence>
<proteinExistence type="predicted"/>
<name>A0ABU1P634_9BACL</name>
<accession>A0ABU1P634</accession>
<protein>
    <submittedName>
        <fullName evidence="2">Kef-type K+ transport system membrane component KefB</fullName>
    </submittedName>
</protein>